<dbReference type="EnsemblMetazoa" id="AATE009693-RA">
    <property type="protein sequence ID" value="AATE009693-PA.1"/>
    <property type="gene ID" value="AATE009693"/>
</dbReference>
<dbReference type="VEuPathDB" id="VectorBase:AATE009693"/>
<dbReference type="AlphaFoldDB" id="A0A182J1Q9"/>
<evidence type="ECO:0000256" key="1">
    <source>
        <dbReference type="SAM" id="MobiDB-lite"/>
    </source>
</evidence>
<sequence>MLVVEGVREDGGVRDVGGRGVRDVGGRGVVGQRGVRNSDGRRMVVGDGGGRGVVGEGSVRNGKGRGVVGHDGVGHGGGGDGLHDGGVGGLADDGVESVHGVGGVVDVSPYLSLHNITVAGLVLLLVVAGQRVLNIVAEAVLWGGRSGDSDRDRVDTDGDGGQDDEYLLSAPDGTRCWVERGRLGASDTMLPKDFEMKENEHEHRTII</sequence>
<proteinExistence type="predicted"/>
<name>A0A182J1Q9_ANOAO</name>
<feature type="compositionally biased region" description="Basic and acidic residues" evidence="1">
    <location>
        <begin position="147"/>
        <end position="156"/>
    </location>
</feature>
<feature type="region of interest" description="Disordered" evidence="1">
    <location>
        <begin position="146"/>
        <end position="165"/>
    </location>
</feature>
<accession>A0A182J1Q9</accession>
<evidence type="ECO:0000313" key="2">
    <source>
        <dbReference type="EnsemblMetazoa" id="AATE009693-PA.1"/>
    </source>
</evidence>
<protein>
    <submittedName>
        <fullName evidence="2">Uncharacterized protein</fullName>
    </submittedName>
</protein>
<reference evidence="2" key="1">
    <citation type="submission" date="2022-08" db="UniProtKB">
        <authorList>
            <consortium name="EnsemblMetazoa"/>
        </authorList>
    </citation>
    <scope>IDENTIFICATION</scope>
    <source>
        <strain evidence="2">EBRO</strain>
    </source>
</reference>
<organism evidence="2">
    <name type="scientific">Anopheles atroparvus</name>
    <name type="common">European mosquito</name>
    <dbReference type="NCBI Taxonomy" id="41427"/>
    <lineage>
        <taxon>Eukaryota</taxon>
        <taxon>Metazoa</taxon>
        <taxon>Ecdysozoa</taxon>
        <taxon>Arthropoda</taxon>
        <taxon>Hexapoda</taxon>
        <taxon>Insecta</taxon>
        <taxon>Pterygota</taxon>
        <taxon>Neoptera</taxon>
        <taxon>Endopterygota</taxon>
        <taxon>Diptera</taxon>
        <taxon>Nematocera</taxon>
        <taxon>Culicoidea</taxon>
        <taxon>Culicidae</taxon>
        <taxon>Anophelinae</taxon>
        <taxon>Anopheles</taxon>
    </lineage>
</organism>